<dbReference type="PANTHER" id="PTHR34216">
    <property type="match status" value="1"/>
</dbReference>
<proteinExistence type="predicted"/>
<dbReference type="GO" id="GO:0005576">
    <property type="term" value="C:extracellular region"/>
    <property type="evidence" value="ECO:0007669"/>
    <property type="project" value="UniProtKB-SubCell"/>
</dbReference>
<evidence type="ECO:0000256" key="2">
    <source>
        <dbReference type="ARBA" id="ARBA00022729"/>
    </source>
</evidence>
<name>A0A2W7RVF9_9BACT</name>
<dbReference type="CDD" id="cd10918">
    <property type="entry name" value="CE4_NodB_like_5s_6s"/>
    <property type="match status" value="1"/>
</dbReference>
<protein>
    <submittedName>
        <fullName evidence="4">Polysaccharide deacetylase</fullName>
    </submittedName>
</protein>
<comment type="caution">
    <text evidence="4">The sequence shown here is derived from an EMBL/GenBank/DDBJ whole genome shotgun (WGS) entry which is preliminary data.</text>
</comment>
<accession>A0A2W7RVF9</accession>
<feature type="domain" description="NodB homology" evidence="3">
    <location>
        <begin position="82"/>
        <end position="301"/>
    </location>
</feature>
<comment type="subcellular location">
    <subcellularLocation>
        <location evidence="1">Secreted</location>
    </subcellularLocation>
</comment>
<dbReference type="InterPro" id="IPR051398">
    <property type="entry name" value="Polysacch_Deacetylase"/>
</dbReference>
<dbReference type="InterPro" id="IPR002509">
    <property type="entry name" value="NODB_dom"/>
</dbReference>
<dbReference type="EMBL" id="QKZV01000002">
    <property type="protein sequence ID" value="PZX64703.1"/>
    <property type="molecule type" value="Genomic_DNA"/>
</dbReference>
<reference evidence="4 5" key="1">
    <citation type="submission" date="2018-06" db="EMBL/GenBank/DDBJ databases">
        <title>Genomic Encyclopedia of Archaeal and Bacterial Type Strains, Phase II (KMG-II): from individual species to whole genera.</title>
        <authorList>
            <person name="Goeker M."/>
        </authorList>
    </citation>
    <scope>NUCLEOTIDE SEQUENCE [LARGE SCALE GENOMIC DNA]</scope>
    <source>
        <strain evidence="4 5">DSM 23241</strain>
    </source>
</reference>
<organism evidence="4 5">
    <name type="scientific">Hydrotalea sandarakina</name>
    <dbReference type="NCBI Taxonomy" id="1004304"/>
    <lineage>
        <taxon>Bacteria</taxon>
        <taxon>Pseudomonadati</taxon>
        <taxon>Bacteroidota</taxon>
        <taxon>Chitinophagia</taxon>
        <taxon>Chitinophagales</taxon>
        <taxon>Chitinophagaceae</taxon>
        <taxon>Hydrotalea</taxon>
    </lineage>
</organism>
<dbReference type="InterPro" id="IPR011330">
    <property type="entry name" value="Glyco_hydro/deAcase_b/a-brl"/>
</dbReference>
<dbReference type="SUPFAM" id="SSF88713">
    <property type="entry name" value="Glycoside hydrolase/deacetylase"/>
    <property type="match status" value="1"/>
</dbReference>
<evidence type="ECO:0000256" key="1">
    <source>
        <dbReference type="ARBA" id="ARBA00004613"/>
    </source>
</evidence>
<gene>
    <name evidence="4" type="ORF">LX80_00903</name>
</gene>
<dbReference type="Pfam" id="PF01522">
    <property type="entry name" value="Polysacc_deac_1"/>
    <property type="match status" value="1"/>
</dbReference>
<dbReference type="PANTHER" id="PTHR34216:SF3">
    <property type="entry name" value="POLY-BETA-1,6-N-ACETYL-D-GLUCOSAMINE N-DEACETYLASE"/>
    <property type="match status" value="1"/>
</dbReference>
<evidence type="ECO:0000313" key="4">
    <source>
        <dbReference type="EMBL" id="PZX64703.1"/>
    </source>
</evidence>
<dbReference type="AlphaFoldDB" id="A0A2W7RVF9"/>
<dbReference type="PROSITE" id="PS51677">
    <property type="entry name" value="NODB"/>
    <property type="match status" value="1"/>
</dbReference>
<dbReference type="Proteomes" id="UP000249720">
    <property type="component" value="Unassembled WGS sequence"/>
</dbReference>
<dbReference type="OrthoDB" id="9778320at2"/>
<keyword evidence="2" id="KW-0732">Signal</keyword>
<evidence type="ECO:0000313" key="5">
    <source>
        <dbReference type="Proteomes" id="UP000249720"/>
    </source>
</evidence>
<keyword evidence="5" id="KW-1185">Reference proteome</keyword>
<evidence type="ECO:0000259" key="3">
    <source>
        <dbReference type="PROSITE" id="PS51677"/>
    </source>
</evidence>
<dbReference type="Gene3D" id="3.20.20.370">
    <property type="entry name" value="Glycoside hydrolase/deacetylase"/>
    <property type="match status" value="1"/>
</dbReference>
<sequence length="301" mass="34779">MKNFVRNILAELLGFWYLLSGKIKRAKKGALNGEYILSIYFHKPSSKLFEFVIRWLLNNGFTIIPTKQIEKIATGKIPFPKATAIITVDDGWRSNIKNIVAVAKQYQIPVTIFAATEAIEMGGGYWWTYVNKAQKLHLTTHNAEALKKLNNAERLKVVNEIKNVLNLDREAMYPEELQSVSESKYITIGSHTVTHPILPNCNDDEAQFEIKESKKKLEHLLGKKIDEFAYPNGDYGKRELELLEKNGYKLAFTTKTNYLTKEQLTNKFEIPRFEIWENAGYFETISRITGVWFNSNQKKKY</sequence>
<dbReference type="RefSeq" id="WP_111293855.1">
    <property type="nucleotide sequence ID" value="NZ_QKZV01000002.1"/>
</dbReference>
<dbReference type="GO" id="GO:0016810">
    <property type="term" value="F:hydrolase activity, acting on carbon-nitrogen (but not peptide) bonds"/>
    <property type="evidence" value="ECO:0007669"/>
    <property type="project" value="InterPro"/>
</dbReference>
<dbReference type="GO" id="GO:0005975">
    <property type="term" value="P:carbohydrate metabolic process"/>
    <property type="evidence" value="ECO:0007669"/>
    <property type="project" value="InterPro"/>
</dbReference>